<dbReference type="Proteomes" id="UP000198211">
    <property type="component" value="Unassembled WGS sequence"/>
</dbReference>
<feature type="signal peptide" evidence="5">
    <location>
        <begin position="1"/>
        <end position="19"/>
    </location>
</feature>
<keyword evidence="7" id="KW-1185">Reference proteome</keyword>
<sequence length="254" mass="28395">MNLRTLAILSAALVACGTATIDHDKIEPFPQPEPVTVSEKAAIKFKPQLATSRSICVPFPAVNAAGEITGGLKGTNGDDACKYAPKGSQIYGRSGWYRDVWAIMYAWYFPKGFSWTAFPNRRHDWQSVVVWIDNPALESPKIVGASTSKSDTNYFKDTKMWPYYFAGYQSRGVRSGRASRLLADGSNTTLRFKHAADPDMEFSSWDGEFQDLIMWEQLTDGARGALNDGKNFGDSEVPFNDDHFEKHLDKAWPF</sequence>
<dbReference type="EMBL" id="NBNE01023708">
    <property type="protein sequence ID" value="OWY90169.1"/>
    <property type="molecule type" value="Genomic_DNA"/>
</dbReference>
<evidence type="ECO:0000256" key="3">
    <source>
        <dbReference type="ARBA" id="ARBA00022525"/>
    </source>
</evidence>
<evidence type="ECO:0000256" key="2">
    <source>
        <dbReference type="ARBA" id="ARBA00009520"/>
    </source>
</evidence>
<dbReference type="PANTHER" id="PTHR33657:SF8">
    <property type="entry name" value="DOMAIN PROTEIN, PUTATIVE (AFU_ORTHOLOGUE AFUA_5G00600)-RELATED"/>
    <property type="match status" value="1"/>
</dbReference>
<accession>A0A225UDJ3</accession>
<gene>
    <name evidence="6" type="ORF">PHMEG_00041827</name>
</gene>
<evidence type="ECO:0000256" key="4">
    <source>
        <dbReference type="ARBA" id="ARBA00023026"/>
    </source>
</evidence>
<comment type="similarity">
    <text evidence="2">Belongs to the Necrosis inducing protein (NPP1) family.</text>
</comment>
<evidence type="ECO:0000313" key="7">
    <source>
        <dbReference type="Proteomes" id="UP000198211"/>
    </source>
</evidence>
<dbReference type="PROSITE" id="PS51257">
    <property type="entry name" value="PROKAR_LIPOPROTEIN"/>
    <property type="match status" value="1"/>
</dbReference>
<dbReference type="GO" id="GO:0005576">
    <property type="term" value="C:extracellular region"/>
    <property type="evidence" value="ECO:0007669"/>
    <property type="project" value="UniProtKB-SubCell"/>
</dbReference>
<evidence type="ECO:0000313" key="6">
    <source>
        <dbReference type="EMBL" id="OWY90169.1"/>
    </source>
</evidence>
<dbReference type="PANTHER" id="PTHR33657">
    <property type="entry name" value="DOMAIN PROTEIN, PUTATIVE (AFU_ORTHOLOGUE AFUA_5G00600)-RELATED"/>
    <property type="match status" value="1"/>
</dbReference>
<comment type="subcellular location">
    <subcellularLocation>
        <location evidence="1">Secreted</location>
    </subcellularLocation>
</comment>
<keyword evidence="4" id="KW-0843">Virulence</keyword>
<protein>
    <recommendedName>
        <fullName evidence="8">Necrosis inducing protein NPP1</fullName>
    </recommendedName>
</protein>
<evidence type="ECO:0008006" key="8">
    <source>
        <dbReference type="Google" id="ProtNLM"/>
    </source>
</evidence>
<dbReference type="OrthoDB" id="125514at2759"/>
<dbReference type="STRING" id="4795.A0A225UDJ3"/>
<feature type="chain" id="PRO_5013144167" description="Necrosis inducing protein NPP1" evidence="5">
    <location>
        <begin position="20"/>
        <end position="254"/>
    </location>
</feature>
<evidence type="ECO:0000256" key="1">
    <source>
        <dbReference type="ARBA" id="ARBA00004613"/>
    </source>
</evidence>
<keyword evidence="5" id="KW-0732">Signal</keyword>
<proteinExistence type="inferred from homology"/>
<reference evidence="7" key="1">
    <citation type="submission" date="2017-03" db="EMBL/GenBank/DDBJ databases">
        <title>Phytopthora megakarya and P. palmivora, two closely related causual agents of cacao black pod achieved similar genome size and gene model numbers by different mechanisms.</title>
        <authorList>
            <person name="Ali S."/>
            <person name="Shao J."/>
            <person name="Larry D.J."/>
            <person name="Kronmiller B."/>
            <person name="Shen D."/>
            <person name="Strem M.D."/>
            <person name="Melnick R.L."/>
            <person name="Guiltinan M.J."/>
            <person name="Tyler B.M."/>
            <person name="Meinhardt L.W."/>
            <person name="Bailey B.A."/>
        </authorList>
    </citation>
    <scope>NUCLEOTIDE SEQUENCE [LARGE SCALE GENOMIC DNA]</scope>
    <source>
        <strain evidence="7">zdho120</strain>
    </source>
</reference>
<dbReference type="AlphaFoldDB" id="A0A225UDJ3"/>
<keyword evidence="3" id="KW-0964">Secreted</keyword>
<evidence type="ECO:0000256" key="5">
    <source>
        <dbReference type="SAM" id="SignalP"/>
    </source>
</evidence>
<name>A0A225UDJ3_9STRA</name>
<dbReference type="InterPro" id="IPR008701">
    <property type="entry name" value="NPP1"/>
</dbReference>
<organism evidence="6 7">
    <name type="scientific">Phytophthora megakarya</name>
    <dbReference type="NCBI Taxonomy" id="4795"/>
    <lineage>
        <taxon>Eukaryota</taxon>
        <taxon>Sar</taxon>
        <taxon>Stramenopiles</taxon>
        <taxon>Oomycota</taxon>
        <taxon>Peronosporomycetes</taxon>
        <taxon>Peronosporales</taxon>
        <taxon>Peronosporaceae</taxon>
        <taxon>Phytophthora</taxon>
    </lineage>
</organism>
<dbReference type="PIRSF" id="PIRSF029958">
    <property type="entry name" value="Necrosis-inducing_protein"/>
    <property type="match status" value="1"/>
</dbReference>
<comment type="caution">
    <text evidence="6">The sequence shown here is derived from an EMBL/GenBank/DDBJ whole genome shotgun (WGS) entry which is preliminary data.</text>
</comment>
<dbReference type="Pfam" id="PF05630">
    <property type="entry name" value="NPP1"/>
    <property type="match status" value="1"/>
</dbReference>